<dbReference type="InterPro" id="IPR051413">
    <property type="entry name" value="K/Na_HCN_channel"/>
</dbReference>
<dbReference type="CDD" id="cd00038">
    <property type="entry name" value="CAP_ED"/>
    <property type="match status" value="1"/>
</dbReference>
<feature type="region of interest" description="Disordered" evidence="7">
    <location>
        <begin position="781"/>
        <end position="802"/>
    </location>
</feature>
<feature type="transmembrane region" description="Helical" evidence="8">
    <location>
        <begin position="230"/>
        <end position="250"/>
    </location>
</feature>
<keyword evidence="11" id="KW-1185">Reference proteome</keyword>
<dbReference type="InterPro" id="IPR000595">
    <property type="entry name" value="cNMP-bd_dom"/>
</dbReference>
<dbReference type="PROSITE" id="PS50042">
    <property type="entry name" value="CNMP_BINDING_3"/>
    <property type="match status" value="1"/>
</dbReference>
<feature type="transmembrane region" description="Helical" evidence="8">
    <location>
        <begin position="256"/>
        <end position="274"/>
    </location>
</feature>
<evidence type="ECO:0000313" key="10">
    <source>
        <dbReference type="EMBL" id="EAS05917.2"/>
    </source>
</evidence>
<accession>Q24DS3</accession>
<feature type="compositionally biased region" description="Basic and acidic residues" evidence="7">
    <location>
        <begin position="73"/>
        <end position="92"/>
    </location>
</feature>
<dbReference type="Proteomes" id="UP000009168">
    <property type="component" value="Unassembled WGS sequence"/>
</dbReference>
<feature type="domain" description="Cyclic nucleotide-binding" evidence="9">
    <location>
        <begin position="550"/>
        <end position="648"/>
    </location>
</feature>
<keyword evidence="2" id="KW-0813">Transport</keyword>
<evidence type="ECO:0000256" key="5">
    <source>
        <dbReference type="ARBA" id="ARBA00023065"/>
    </source>
</evidence>
<dbReference type="PANTHER" id="PTHR45689">
    <property type="entry name" value="I[[H]] CHANNEL, ISOFORM E"/>
    <property type="match status" value="1"/>
</dbReference>
<feature type="transmembrane region" description="Helical" evidence="8">
    <location>
        <begin position="410"/>
        <end position="429"/>
    </location>
</feature>
<dbReference type="GO" id="GO:0098855">
    <property type="term" value="C:HCN channel complex"/>
    <property type="evidence" value="ECO:0007669"/>
    <property type="project" value="TreeGrafter"/>
</dbReference>
<dbReference type="eggNOG" id="KOG0498">
    <property type="taxonomic scope" value="Eukaryota"/>
</dbReference>
<feature type="compositionally biased region" description="Basic and acidic residues" evidence="7">
    <location>
        <begin position="781"/>
        <end position="792"/>
    </location>
</feature>
<feature type="transmembrane region" description="Helical" evidence="8">
    <location>
        <begin position="358"/>
        <end position="380"/>
    </location>
</feature>
<dbReference type="EMBL" id="GG662316">
    <property type="protein sequence ID" value="EAS05917.2"/>
    <property type="molecule type" value="Genomic_DNA"/>
</dbReference>
<keyword evidence="3 8" id="KW-0812">Transmembrane</keyword>
<evidence type="ECO:0000256" key="4">
    <source>
        <dbReference type="ARBA" id="ARBA00022989"/>
    </source>
</evidence>
<dbReference type="GO" id="GO:0005249">
    <property type="term" value="F:voltage-gated potassium channel activity"/>
    <property type="evidence" value="ECO:0007669"/>
    <property type="project" value="TreeGrafter"/>
</dbReference>
<feature type="region of interest" description="Disordered" evidence="7">
    <location>
        <begin position="68"/>
        <end position="110"/>
    </location>
</feature>
<feature type="compositionally biased region" description="Polar residues" evidence="7">
    <location>
        <begin position="814"/>
        <end position="828"/>
    </location>
</feature>
<evidence type="ECO:0000256" key="3">
    <source>
        <dbReference type="ARBA" id="ARBA00022692"/>
    </source>
</evidence>
<dbReference type="Gene3D" id="1.10.287.630">
    <property type="entry name" value="Helix hairpin bin"/>
    <property type="match status" value="1"/>
</dbReference>
<dbReference type="InterPro" id="IPR014710">
    <property type="entry name" value="RmlC-like_jellyroll"/>
</dbReference>
<gene>
    <name evidence="10" type="ORF">TTHERM_00790640</name>
</gene>
<dbReference type="InterPro" id="IPR018490">
    <property type="entry name" value="cNMP-bd_dom_sf"/>
</dbReference>
<dbReference type="PANTHER" id="PTHR45689:SF5">
    <property type="entry name" value="I[[H]] CHANNEL, ISOFORM E"/>
    <property type="match status" value="1"/>
</dbReference>
<dbReference type="GeneID" id="7830375"/>
<protein>
    <submittedName>
        <fullName evidence="10">Cation channel family protein</fullName>
    </submittedName>
</protein>
<dbReference type="InParanoid" id="Q24DS3"/>
<evidence type="ECO:0000256" key="8">
    <source>
        <dbReference type="SAM" id="Phobius"/>
    </source>
</evidence>
<keyword evidence="4 8" id="KW-1133">Transmembrane helix</keyword>
<organism evidence="10 11">
    <name type="scientific">Tetrahymena thermophila (strain SB210)</name>
    <dbReference type="NCBI Taxonomy" id="312017"/>
    <lineage>
        <taxon>Eukaryota</taxon>
        <taxon>Sar</taxon>
        <taxon>Alveolata</taxon>
        <taxon>Ciliophora</taxon>
        <taxon>Intramacronucleata</taxon>
        <taxon>Oligohymenophorea</taxon>
        <taxon>Hymenostomatida</taxon>
        <taxon>Tetrahymenina</taxon>
        <taxon>Tetrahymenidae</taxon>
        <taxon>Tetrahymena</taxon>
    </lineage>
</organism>
<keyword evidence="6 8" id="KW-0472">Membrane</keyword>
<dbReference type="SUPFAM" id="SSF51206">
    <property type="entry name" value="cAMP-binding domain-like"/>
    <property type="match status" value="1"/>
</dbReference>
<evidence type="ECO:0000313" key="11">
    <source>
        <dbReference type="Proteomes" id="UP000009168"/>
    </source>
</evidence>
<keyword evidence="5" id="KW-0406">Ion transport</keyword>
<dbReference type="SUPFAM" id="SSF81324">
    <property type="entry name" value="Voltage-gated potassium channels"/>
    <property type="match status" value="1"/>
</dbReference>
<evidence type="ECO:0000259" key="9">
    <source>
        <dbReference type="PROSITE" id="PS50042"/>
    </source>
</evidence>
<dbReference type="Pfam" id="PF00520">
    <property type="entry name" value="Ion_trans"/>
    <property type="match status" value="1"/>
</dbReference>
<dbReference type="RefSeq" id="XP_001026162.2">
    <property type="nucleotide sequence ID" value="XM_001026162.2"/>
</dbReference>
<feature type="compositionally biased region" description="Polar residues" evidence="7">
    <location>
        <begin position="793"/>
        <end position="802"/>
    </location>
</feature>
<dbReference type="HOGENOM" id="CLU_009145_0_0_1"/>
<dbReference type="GO" id="GO:0003254">
    <property type="term" value="P:regulation of membrane depolarization"/>
    <property type="evidence" value="ECO:0007669"/>
    <property type="project" value="TreeGrafter"/>
</dbReference>
<dbReference type="InterPro" id="IPR005821">
    <property type="entry name" value="Ion_trans_dom"/>
</dbReference>
<dbReference type="SMART" id="SM00100">
    <property type="entry name" value="cNMP"/>
    <property type="match status" value="1"/>
</dbReference>
<evidence type="ECO:0000256" key="1">
    <source>
        <dbReference type="ARBA" id="ARBA00004141"/>
    </source>
</evidence>
<dbReference type="Gene3D" id="1.10.287.70">
    <property type="match status" value="1"/>
</dbReference>
<feature type="transmembrane region" description="Helical" evidence="8">
    <location>
        <begin position="436"/>
        <end position="454"/>
    </location>
</feature>
<feature type="region of interest" description="Disordered" evidence="7">
    <location>
        <begin position="814"/>
        <end position="835"/>
    </location>
</feature>
<comment type="subcellular location">
    <subcellularLocation>
        <location evidence="1">Membrane</location>
        <topology evidence="1">Multi-pass membrane protein</topology>
    </subcellularLocation>
</comment>
<reference evidence="11" key="1">
    <citation type="journal article" date="2006" name="PLoS Biol.">
        <title>Macronuclear genome sequence of the ciliate Tetrahymena thermophila, a model eukaryote.</title>
        <authorList>
            <person name="Eisen J.A."/>
            <person name="Coyne R.S."/>
            <person name="Wu M."/>
            <person name="Wu D."/>
            <person name="Thiagarajan M."/>
            <person name="Wortman J.R."/>
            <person name="Badger J.H."/>
            <person name="Ren Q."/>
            <person name="Amedeo P."/>
            <person name="Jones K.M."/>
            <person name="Tallon L.J."/>
            <person name="Delcher A.L."/>
            <person name="Salzberg S.L."/>
            <person name="Silva J.C."/>
            <person name="Haas B.J."/>
            <person name="Majoros W.H."/>
            <person name="Farzad M."/>
            <person name="Carlton J.M."/>
            <person name="Smith R.K. Jr."/>
            <person name="Garg J."/>
            <person name="Pearlman R.E."/>
            <person name="Karrer K.M."/>
            <person name="Sun L."/>
            <person name="Manning G."/>
            <person name="Elde N.C."/>
            <person name="Turkewitz A.P."/>
            <person name="Asai D.J."/>
            <person name="Wilkes D.E."/>
            <person name="Wang Y."/>
            <person name="Cai H."/>
            <person name="Collins K."/>
            <person name="Stewart B.A."/>
            <person name="Lee S.R."/>
            <person name="Wilamowska K."/>
            <person name="Weinberg Z."/>
            <person name="Ruzzo W.L."/>
            <person name="Wloga D."/>
            <person name="Gaertig J."/>
            <person name="Frankel J."/>
            <person name="Tsao C.-C."/>
            <person name="Gorovsky M.A."/>
            <person name="Keeling P.J."/>
            <person name="Waller R.F."/>
            <person name="Patron N.J."/>
            <person name="Cherry J.M."/>
            <person name="Stover N.A."/>
            <person name="Krieger C.J."/>
            <person name="del Toro C."/>
            <person name="Ryder H.F."/>
            <person name="Williamson S.C."/>
            <person name="Barbeau R.A."/>
            <person name="Hamilton E.P."/>
            <person name="Orias E."/>
        </authorList>
    </citation>
    <scope>NUCLEOTIDE SEQUENCE [LARGE SCALE GENOMIC DNA]</scope>
    <source>
        <strain evidence="11">SB210</strain>
    </source>
</reference>
<proteinExistence type="predicted"/>
<dbReference type="GO" id="GO:0035725">
    <property type="term" value="P:sodium ion transmembrane transport"/>
    <property type="evidence" value="ECO:0007669"/>
    <property type="project" value="TreeGrafter"/>
</dbReference>
<feature type="compositionally biased region" description="Polar residues" evidence="7">
    <location>
        <begin position="93"/>
        <end position="110"/>
    </location>
</feature>
<feature type="region of interest" description="Disordered" evidence="7">
    <location>
        <begin position="848"/>
        <end position="890"/>
    </location>
</feature>
<dbReference type="OrthoDB" id="421226at2759"/>
<dbReference type="Gene3D" id="2.60.120.10">
    <property type="entry name" value="Jelly Rolls"/>
    <property type="match status" value="1"/>
</dbReference>
<dbReference type="AlphaFoldDB" id="Q24DS3"/>
<evidence type="ECO:0000256" key="2">
    <source>
        <dbReference type="ARBA" id="ARBA00022448"/>
    </source>
</evidence>
<dbReference type="Pfam" id="PF00027">
    <property type="entry name" value="cNMP_binding"/>
    <property type="match status" value="1"/>
</dbReference>
<name>Q24DS3_TETTS</name>
<dbReference type="KEGG" id="tet:TTHERM_00790640"/>
<evidence type="ECO:0000256" key="6">
    <source>
        <dbReference type="ARBA" id="ARBA00023136"/>
    </source>
</evidence>
<sequence length="1237" mass="146282">MSQTDCKFYNDQYRNRIQLYEEENKLFQNMPYKCDDSIVEQEPISQISRFEQNRYEEMQMNTQKGKVNFLDEDNQKNGQDKSNQKLGKKLDNKTFQTQRTRQRSSPNNINNMITQYQDQSLANTINLDDDDEEQKAQPIKLIKALKLLVNIQHFYRVLTSNVRVLNKLTHKQHQLIGDISSFYSKSYQKDKDKYYFIIGRLWANLTQKIENIYIPVFQPSNKLIKAWDSFLSLLIMLFTLLLNLQLFFGMNISNFYLLYNVLIIFSIIDIIVELNTGVVQKGNVINDRQFIFKSYLKNIFIFDLFGNFSLLLFIIESESSGQLELLINILFLFKWVKITKILKEATYYFSYEKNHKNLVDLLKLLFFVIGICHIFCLFWHGLGQLSINRGETDNWIQSKNLVDANTFERYIYSFYFLAVTMATVGYGDITPQNDMEVLFTAITIFVTCIVYAFSINTIGSIIENIEKKDKKYKENLQIIHGVMREENVSRELKIKISNYVEYLYKESNEIQKKQENLIINKLSAKLRNDLTLEIQGKYLNNIPLFKNIKEKDKVTSIMEEQLYSPGEIIFKQEELDDCSIYYIVKGSVAILYHQSNKNREELIIAIKGKSEYFGEHSFINGKSRSLTAKATDFCRIYKISRQGFQQAIKQYEYEFENFQMTQEAILFNNNYKLCSFTCSICNSSNHIPMNCPKTHLVLTKQVVISRYNQWNPHLQREKFYRKQKKTHVLNQIQLLQQAVEEINCHESLFDILDQLEIGLGISYMHIDSQQASQSLNSLTKLEEKVDPQKKQETNNQDNSQMNFKSQIYYESDSSNNIDQSKQASNSVGYNKEKTSSSFLQKNLDSNFSQQQKTKRSFQPTQQSFQNSESEIKQNDFSSSQSLDDQTLTSFSNKDTYSRDYEQLKQVMIQIENGQRQLDYEQNSFQKGQDKLQEQQNQQKIIPTINYPTNNKSTQEYKQKLKSKLAQETETFEERNQLDQKQQIEQLLSEQVEQPNLQIIRSRNSFKTALNQQNQEQIKENQNIQNGNRRESIFADNQHREKLFPSQQMYNALNLRERRRRNQIDVVQNSIYAFISQQSQKQNQGKKFIIDENLQDQKPKKKFSIKNFQNNMNLENFSKKPRSQIEQILTNEYVSSLQNATERGTFPDKKMISAFEEKIQGILEPPDQVNYRMLQIFDKAKIFKFYHPSYNYLEIVKKWIKFQEKHQNKYANLSQKRSRFNSKSKKFNQTSICKYYDM</sequence>
<evidence type="ECO:0000256" key="7">
    <source>
        <dbReference type="SAM" id="MobiDB-lite"/>
    </source>
</evidence>